<gene>
    <name evidence="2" type="ORF">LSAA_6906</name>
</gene>
<keyword evidence="3" id="KW-1185">Reference proteome</keyword>
<name>A0A7R8CNP6_LEPSM</name>
<dbReference type="EMBL" id="HG994581">
    <property type="protein sequence ID" value="CAF2877031.1"/>
    <property type="molecule type" value="Genomic_DNA"/>
</dbReference>
<dbReference type="Proteomes" id="UP000675881">
    <property type="component" value="Chromosome 2"/>
</dbReference>
<organism evidence="2 3">
    <name type="scientific">Lepeophtheirus salmonis</name>
    <name type="common">Salmon louse</name>
    <name type="synonym">Caligus salmonis</name>
    <dbReference type="NCBI Taxonomy" id="72036"/>
    <lineage>
        <taxon>Eukaryota</taxon>
        <taxon>Metazoa</taxon>
        <taxon>Ecdysozoa</taxon>
        <taxon>Arthropoda</taxon>
        <taxon>Crustacea</taxon>
        <taxon>Multicrustacea</taxon>
        <taxon>Hexanauplia</taxon>
        <taxon>Copepoda</taxon>
        <taxon>Siphonostomatoida</taxon>
        <taxon>Caligidae</taxon>
        <taxon>Lepeophtheirus</taxon>
    </lineage>
</organism>
<proteinExistence type="predicted"/>
<evidence type="ECO:0000313" key="3">
    <source>
        <dbReference type="Proteomes" id="UP000675881"/>
    </source>
</evidence>
<evidence type="ECO:0000259" key="1">
    <source>
        <dbReference type="Pfam" id="PF13843"/>
    </source>
</evidence>
<dbReference type="AlphaFoldDB" id="A0A7R8CNP6"/>
<dbReference type="InterPro" id="IPR029526">
    <property type="entry name" value="PGBD"/>
</dbReference>
<accession>A0A7R8CNP6</accession>
<protein>
    <submittedName>
        <fullName evidence="2">(salmon louse) hypothetical protein</fullName>
    </submittedName>
</protein>
<reference evidence="2" key="1">
    <citation type="submission" date="2021-02" db="EMBL/GenBank/DDBJ databases">
        <authorList>
            <person name="Bekaert M."/>
        </authorList>
    </citation>
    <scope>NUCLEOTIDE SEQUENCE</scope>
    <source>
        <strain evidence="2">IoA-00</strain>
    </source>
</reference>
<sequence length="101" mass="11979">MILDMTNLEGGRVFGNEWSVIGKLELKAYFRIHRLVGVYRSKGETTKSLWDSETGRTILRAVMPLKNFKILSRVLRFDDRQTRNQRRQKDKLAPIREVWDK</sequence>
<feature type="domain" description="PiggyBac transposable element-derived protein" evidence="1">
    <location>
        <begin position="2"/>
        <end position="100"/>
    </location>
</feature>
<dbReference type="Pfam" id="PF13843">
    <property type="entry name" value="DDE_Tnp_1_7"/>
    <property type="match status" value="1"/>
</dbReference>
<evidence type="ECO:0000313" key="2">
    <source>
        <dbReference type="EMBL" id="CAF2877031.1"/>
    </source>
</evidence>
<dbReference type="OrthoDB" id="6369813at2759"/>